<evidence type="ECO:0000313" key="4">
    <source>
        <dbReference type="Proteomes" id="UP000651452"/>
    </source>
</evidence>
<keyword evidence="1" id="KW-0812">Transmembrane</keyword>
<gene>
    <name evidence="3" type="ORF">EKO04_008658</name>
</gene>
<organism evidence="3 4">
    <name type="scientific">Ascochyta lentis</name>
    <dbReference type="NCBI Taxonomy" id="205686"/>
    <lineage>
        <taxon>Eukaryota</taxon>
        <taxon>Fungi</taxon>
        <taxon>Dikarya</taxon>
        <taxon>Ascomycota</taxon>
        <taxon>Pezizomycotina</taxon>
        <taxon>Dothideomycetes</taxon>
        <taxon>Pleosporomycetidae</taxon>
        <taxon>Pleosporales</taxon>
        <taxon>Pleosporineae</taxon>
        <taxon>Didymellaceae</taxon>
        <taxon>Ascochyta</taxon>
    </lineage>
</organism>
<feature type="signal peptide" evidence="2">
    <location>
        <begin position="1"/>
        <end position="16"/>
    </location>
</feature>
<dbReference type="OrthoDB" id="5344006at2759"/>
<evidence type="ECO:0000256" key="2">
    <source>
        <dbReference type="SAM" id="SignalP"/>
    </source>
</evidence>
<accession>A0A8H7J014</accession>
<protein>
    <submittedName>
        <fullName evidence="3">Uncharacterized protein</fullName>
    </submittedName>
</protein>
<dbReference type="EMBL" id="RZGK01000016">
    <property type="protein sequence ID" value="KAF9693146.1"/>
    <property type="molecule type" value="Genomic_DNA"/>
</dbReference>
<proteinExistence type="predicted"/>
<comment type="caution">
    <text evidence="3">The sequence shown here is derived from an EMBL/GenBank/DDBJ whole genome shotgun (WGS) entry which is preliminary data.</text>
</comment>
<reference evidence="3" key="2">
    <citation type="submission" date="2020-09" db="EMBL/GenBank/DDBJ databases">
        <title>Reference genome assembly for Australian Ascochyta lentis isolate Al4.</title>
        <authorList>
            <person name="Lee R.C."/>
            <person name="Farfan-Caceres L.M."/>
            <person name="Debler J.W."/>
            <person name="Williams A.H."/>
            <person name="Henares B.M."/>
        </authorList>
    </citation>
    <scope>NUCLEOTIDE SEQUENCE</scope>
    <source>
        <strain evidence="3">Al4</strain>
    </source>
</reference>
<reference evidence="3" key="1">
    <citation type="submission" date="2018-12" db="EMBL/GenBank/DDBJ databases">
        <authorList>
            <person name="Syme R.A."/>
            <person name="Farfan-Caceres L."/>
            <person name="Lichtenzveig J."/>
        </authorList>
    </citation>
    <scope>NUCLEOTIDE SEQUENCE</scope>
    <source>
        <strain evidence="3">Al4</strain>
    </source>
</reference>
<evidence type="ECO:0000313" key="3">
    <source>
        <dbReference type="EMBL" id="KAF9693146.1"/>
    </source>
</evidence>
<name>A0A8H7J014_9PLEO</name>
<feature type="transmembrane region" description="Helical" evidence="1">
    <location>
        <begin position="45"/>
        <end position="67"/>
    </location>
</feature>
<dbReference type="Proteomes" id="UP000651452">
    <property type="component" value="Unassembled WGS sequence"/>
</dbReference>
<keyword evidence="4" id="KW-1185">Reference proteome</keyword>
<keyword evidence="1" id="KW-0472">Membrane</keyword>
<keyword evidence="2" id="KW-0732">Signal</keyword>
<keyword evidence="1" id="KW-1133">Transmembrane helix</keyword>
<evidence type="ECO:0000256" key="1">
    <source>
        <dbReference type="SAM" id="Phobius"/>
    </source>
</evidence>
<sequence length="123" mass="13910">MFSNSALLLFWSVTFALLTWWSSGTLTHACNKQNWRSSVGINVCRSFKALFTFTCVGLASTGLATYLDFRIYRKSTRLGKYGQMQAEDKLQDDDQKAGLDVSDALLAPRKAYQRESSFTKEDD</sequence>
<dbReference type="AlphaFoldDB" id="A0A8H7J014"/>
<feature type="chain" id="PRO_5034349860" evidence="2">
    <location>
        <begin position="17"/>
        <end position="123"/>
    </location>
</feature>